<evidence type="ECO:0000256" key="8">
    <source>
        <dbReference type="ARBA" id="ARBA00022605"/>
    </source>
</evidence>
<proteinExistence type="inferred from homology"/>
<dbReference type="Pfam" id="PF00180">
    <property type="entry name" value="Iso_dh"/>
    <property type="match status" value="2"/>
</dbReference>
<comment type="cofactor">
    <cofactor evidence="2">
        <name>Mg(2+)</name>
        <dbReference type="ChEBI" id="CHEBI:18420"/>
    </cofactor>
</comment>
<dbReference type="InterPro" id="IPR024084">
    <property type="entry name" value="IsoPropMal-DH-like_dom"/>
</dbReference>
<protein>
    <recommendedName>
        <fullName evidence="5">3-isopropylmalate dehydrogenase</fullName>
        <ecNumber evidence="5">1.1.1.85</ecNumber>
    </recommendedName>
</protein>
<keyword evidence="13" id="KW-0100">Branched-chain amino acid biosynthesis</keyword>
<dbReference type="InterPro" id="IPR004429">
    <property type="entry name" value="Isopropylmalate_DH"/>
</dbReference>
<dbReference type="PROSITE" id="PS00470">
    <property type="entry name" value="IDH_IMDH"/>
    <property type="match status" value="1"/>
</dbReference>
<dbReference type="PANTHER" id="PTHR42979:SF1">
    <property type="entry name" value="3-ISOPROPYLMALATE DEHYDROGENASE"/>
    <property type="match status" value="1"/>
</dbReference>
<organism evidence="14">
    <name type="scientific">Cyprideis torosa</name>
    <dbReference type="NCBI Taxonomy" id="163714"/>
    <lineage>
        <taxon>Eukaryota</taxon>
        <taxon>Metazoa</taxon>
        <taxon>Ecdysozoa</taxon>
        <taxon>Arthropoda</taxon>
        <taxon>Crustacea</taxon>
        <taxon>Oligostraca</taxon>
        <taxon>Ostracoda</taxon>
        <taxon>Podocopa</taxon>
        <taxon>Podocopida</taxon>
        <taxon>Cytherocopina</taxon>
        <taxon>Cytheroidea</taxon>
        <taxon>Cytherideidae</taxon>
        <taxon>Cyprideis</taxon>
    </lineage>
</organism>
<dbReference type="GO" id="GO:0003862">
    <property type="term" value="F:3-isopropylmalate dehydrogenase activity"/>
    <property type="evidence" value="ECO:0007669"/>
    <property type="project" value="UniProtKB-EC"/>
</dbReference>
<gene>
    <name evidence="14" type="ORF">CTOB1V02_LOCUS12512</name>
</gene>
<dbReference type="InterPro" id="IPR019818">
    <property type="entry name" value="IsoCit/isopropylmalate_DH_CS"/>
</dbReference>
<dbReference type="GO" id="GO:0009098">
    <property type="term" value="P:L-leucine biosynthetic process"/>
    <property type="evidence" value="ECO:0007669"/>
    <property type="project" value="UniProtKB-KW"/>
</dbReference>
<comment type="similarity">
    <text evidence="3">Belongs to the isocitrate and isopropylmalate dehydrogenases family.</text>
</comment>
<sequence length="278" mass="29661">MKLKIALLAGDGIGPEVIEQAVKVSDAVAKKFNHEITWTPALTGAAAIDAVGDPYPPETHDICASSDAVLFGAIGDPKYDNDPSAKVRPEQGLLRMRKALGLFANVRPTFTFPSLIDKSPLKKERIEGTDLVFLRELTGGIYFGKKDAVAMRLVQWPSEYDVLITENLFGDILTDEASVISGSMGLMPSASVGSEVSLFEPIHGSYPQAAGKNIANPLATVLSAAMMFETGFGLKEEGQAIRDAVNRSLAEGVVTEDLSEGSKAFSTSEVGDWLARSI</sequence>
<evidence type="ECO:0000256" key="3">
    <source>
        <dbReference type="ARBA" id="ARBA00007769"/>
    </source>
</evidence>
<evidence type="ECO:0000256" key="13">
    <source>
        <dbReference type="ARBA" id="ARBA00023304"/>
    </source>
</evidence>
<evidence type="ECO:0000256" key="6">
    <source>
        <dbReference type="ARBA" id="ARBA00022430"/>
    </source>
</evidence>
<dbReference type="Gene3D" id="3.40.718.10">
    <property type="entry name" value="Isopropylmalate Dehydrogenase"/>
    <property type="match status" value="2"/>
</dbReference>
<evidence type="ECO:0000256" key="5">
    <source>
        <dbReference type="ARBA" id="ARBA00013101"/>
    </source>
</evidence>
<evidence type="ECO:0000256" key="2">
    <source>
        <dbReference type="ARBA" id="ARBA00001946"/>
    </source>
</evidence>
<keyword evidence="6" id="KW-0432">Leucine biosynthesis</keyword>
<reference evidence="14" key="1">
    <citation type="submission" date="2020-11" db="EMBL/GenBank/DDBJ databases">
        <authorList>
            <person name="Tran Van P."/>
        </authorList>
    </citation>
    <scope>NUCLEOTIDE SEQUENCE</scope>
</reference>
<name>A0A7R8WSZ0_9CRUS</name>
<dbReference type="PANTHER" id="PTHR42979">
    <property type="entry name" value="3-ISOPROPYLMALATE DEHYDROGENASE"/>
    <property type="match status" value="1"/>
</dbReference>
<keyword evidence="8" id="KW-0028">Amino-acid biosynthesis</keyword>
<evidence type="ECO:0000313" key="14">
    <source>
        <dbReference type="EMBL" id="CAD7234696.1"/>
    </source>
</evidence>
<dbReference type="SUPFAM" id="SSF53659">
    <property type="entry name" value="Isocitrate/Isopropylmalate dehydrogenase-like"/>
    <property type="match status" value="1"/>
</dbReference>
<keyword evidence="11" id="KW-0560">Oxidoreductase</keyword>
<evidence type="ECO:0000256" key="1">
    <source>
        <dbReference type="ARBA" id="ARBA00001936"/>
    </source>
</evidence>
<evidence type="ECO:0000256" key="10">
    <source>
        <dbReference type="ARBA" id="ARBA00022842"/>
    </source>
</evidence>
<keyword evidence="7" id="KW-0816">Tricarboxylic acid cycle</keyword>
<keyword evidence="12" id="KW-0520">NAD</keyword>
<accession>A0A7R8WSZ0</accession>
<dbReference type="EMBL" id="OB669511">
    <property type="protein sequence ID" value="CAD7234696.1"/>
    <property type="molecule type" value="Genomic_DNA"/>
</dbReference>
<dbReference type="GO" id="GO:0000287">
    <property type="term" value="F:magnesium ion binding"/>
    <property type="evidence" value="ECO:0007669"/>
    <property type="project" value="InterPro"/>
</dbReference>
<keyword evidence="9" id="KW-0479">Metal-binding</keyword>
<evidence type="ECO:0000256" key="11">
    <source>
        <dbReference type="ARBA" id="ARBA00023002"/>
    </source>
</evidence>
<dbReference type="SMART" id="SM01329">
    <property type="entry name" value="Iso_dh"/>
    <property type="match status" value="1"/>
</dbReference>
<dbReference type="OrthoDB" id="10058905at2759"/>
<evidence type="ECO:0000256" key="12">
    <source>
        <dbReference type="ARBA" id="ARBA00023027"/>
    </source>
</evidence>
<evidence type="ECO:0000256" key="7">
    <source>
        <dbReference type="ARBA" id="ARBA00022532"/>
    </source>
</evidence>
<dbReference type="GO" id="GO:0005829">
    <property type="term" value="C:cytosol"/>
    <property type="evidence" value="ECO:0007669"/>
    <property type="project" value="TreeGrafter"/>
</dbReference>
<evidence type="ECO:0000256" key="9">
    <source>
        <dbReference type="ARBA" id="ARBA00022723"/>
    </source>
</evidence>
<evidence type="ECO:0000256" key="4">
    <source>
        <dbReference type="ARBA" id="ARBA00011738"/>
    </source>
</evidence>
<dbReference type="EC" id="1.1.1.85" evidence="5"/>
<comment type="cofactor">
    <cofactor evidence="1">
        <name>Mn(2+)</name>
        <dbReference type="ChEBI" id="CHEBI:29035"/>
    </cofactor>
</comment>
<dbReference type="GO" id="GO:0051287">
    <property type="term" value="F:NAD binding"/>
    <property type="evidence" value="ECO:0007669"/>
    <property type="project" value="InterPro"/>
</dbReference>
<comment type="subunit">
    <text evidence="4">Homodimer.</text>
</comment>
<keyword evidence="10" id="KW-0460">Magnesium</keyword>
<dbReference type="AlphaFoldDB" id="A0A7R8WSZ0"/>
<dbReference type="GO" id="GO:0006099">
    <property type="term" value="P:tricarboxylic acid cycle"/>
    <property type="evidence" value="ECO:0007669"/>
    <property type="project" value="UniProtKB-KW"/>
</dbReference>